<dbReference type="InterPro" id="IPR011547">
    <property type="entry name" value="SLC26A/SulP_dom"/>
</dbReference>
<evidence type="ECO:0000256" key="6">
    <source>
        <dbReference type="SAM" id="Phobius"/>
    </source>
</evidence>
<dbReference type="EMBL" id="JAFEVO010000001">
    <property type="protein sequence ID" value="MBS3182823.1"/>
    <property type="molecule type" value="Genomic_DNA"/>
</dbReference>
<feature type="domain" description="SLC26A/SulP transporter" evidence="7">
    <location>
        <begin position="47"/>
        <end position="113"/>
    </location>
</feature>
<feature type="compositionally biased region" description="Basic residues" evidence="5">
    <location>
        <begin position="331"/>
        <end position="342"/>
    </location>
</feature>
<dbReference type="Pfam" id="PF00916">
    <property type="entry name" value="Sulfate_transp"/>
    <property type="match status" value="1"/>
</dbReference>
<feature type="region of interest" description="Disordered" evidence="5">
    <location>
        <begin position="148"/>
        <end position="196"/>
    </location>
</feature>
<evidence type="ECO:0000259" key="7">
    <source>
        <dbReference type="Pfam" id="PF00916"/>
    </source>
</evidence>
<sequence length="342" mass="37518">MPDGLTAGMLPCLNPLHGLYAYLVGTIGGSLATDAVFMSVHATGAMAVLVGFVNAVAINIVLGQLDDATGSHADAANRMMHAIGSFLNIAHWSLPTLLFSAVTLALILLLERTRIGALAMAVAVAGGSGLAVALRLFPDRRRARCPPRKPCPWARPSYSSHTEPCSSRPPHHRMSAADHPHRRARNRPSPSGSAARIGSAARFYANSRATRACCVRRGPRSSSRRSGRNRQAPHNPIRMIFARLPRTRGAFQAGYSRERMDRRSGWARPAMTKGKHEHDSPWPCSRSARQHALSGGPHWVRPVWSVRGGKHRRRVRRTRSLRRDTDECRRGPRRGVHRGRAA</sequence>
<name>A0ABS5M739_9MICO</name>
<comment type="caution">
    <text evidence="8">The sequence shown here is derived from an EMBL/GenBank/DDBJ whole genome shotgun (WGS) entry which is preliminary data.</text>
</comment>
<feature type="compositionally biased region" description="Basic and acidic residues" evidence="5">
    <location>
        <begin position="321"/>
        <end position="330"/>
    </location>
</feature>
<keyword evidence="2 6" id="KW-0812">Transmembrane</keyword>
<evidence type="ECO:0000256" key="3">
    <source>
        <dbReference type="ARBA" id="ARBA00022989"/>
    </source>
</evidence>
<evidence type="ECO:0000256" key="4">
    <source>
        <dbReference type="ARBA" id="ARBA00023136"/>
    </source>
</evidence>
<evidence type="ECO:0000313" key="8">
    <source>
        <dbReference type="EMBL" id="MBS3182823.1"/>
    </source>
</evidence>
<feature type="transmembrane region" description="Helical" evidence="6">
    <location>
        <begin position="44"/>
        <end position="62"/>
    </location>
</feature>
<feature type="compositionally biased region" description="Basic residues" evidence="5">
    <location>
        <begin position="217"/>
        <end position="228"/>
    </location>
</feature>
<dbReference type="Proteomes" id="UP000811492">
    <property type="component" value="Unassembled WGS sequence"/>
</dbReference>
<evidence type="ECO:0000256" key="1">
    <source>
        <dbReference type="ARBA" id="ARBA00004141"/>
    </source>
</evidence>
<evidence type="ECO:0000313" key="9">
    <source>
        <dbReference type="Proteomes" id="UP000811492"/>
    </source>
</evidence>
<gene>
    <name evidence="8" type="ORF">JSQ98_11570</name>
</gene>
<feature type="transmembrane region" description="Helical" evidence="6">
    <location>
        <begin position="117"/>
        <end position="137"/>
    </location>
</feature>
<proteinExistence type="predicted"/>
<keyword evidence="4 6" id="KW-0472">Membrane</keyword>
<feature type="region of interest" description="Disordered" evidence="5">
    <location>
        <begin position="271"/>
        <end position="342"/>
    </location>
</feature>
<evidence type="ECO:0000256" key="2">
    <source>
        <dbReference type="ARBA" id="ARBA00022692"/>
    </source>
</evidence>
<protein>
    <submittedName>
        <fullName evidence="8">SulP family inorganic anion transporter</fullName>
    </submittedName>
</protein>
<feature type="compositionally biased region" description="Basic residues" evidence="5">
    <location>
        <begin position="308"/>
        <end position="320"/>
    </location>
</feature>
<feature type="transmembrane region" description="Helical" evidence="6">
    <location>
        <begin position="20"/>
        <end position="37"/>
    </location>
</feature>
<keyword evidence="9" id="KW-1185">Reference proteome</keyword>
<accession>A0ABS5M739</accession>
<feature type="compositionally biased region" description="Basic residues" evidence="5">
    <location>
        <begin position="169"/>
        <end position="186"/>
    </location>
</feature>
<keyword evidence="3 6" id="KW-1133">Transmembrane helix</keyword>
<organism evidence="8 9">
    <name type="scientific">Leucobacter manosquensis</name>
    <dbReference type="NCBI Taxonomy" id="2810611"/>
    <lineage>
        <taxon>Bacteria</taxon>
        <taxon>Bacillati</taxon>
        <taxon>Actinomycetota</taxon>
        <taxon>Actinomycetes</taxon>
        <taxon>Micrococcales</taxon>
        <taxon>Microbacteriaceae</taxon>
        <taxon>Leucobacter</taxon>
    </lineage>
</organism>
<comment type="subcellular location">
    <subcellularLocation>
        <location evidence="1">Membrane</location>
        <topology evidence="1">Multi-pass membrane protein</topology>
    </subcellularLocation>
</comment>
<reference evidence="8 9" key="1">
    <citation type="submission" date="2021-02" db="EMBL/GenBank/DDBJ databases">
        <title>Draft genome and description of Leucobacter sp nov strain Marseille-Q4368.</title>
        <authorList>
            <person name="Boxberger M."/>
            <person name="La Scola B."/>
        </authorList>
    </citation>
    <scope>NUCLEOTIDE SEQUENCE [LARGE SCALE GENOMIC DNA]</scope>
    <source>
        <strain evidence="8 9">Marseille-Q4368</strain>
    </source>
</reference>
<feature type="transmembrane region" description="Helical" evidence="6">
    <location>
        <begin position="89"/>
        <end position="110"/>
    </location>
</feature>
<feature type="region of interest" description="Disordered" evidence="5">
    <location>
        <begin position="214"/>
        <end position="236"/>
    </location>
</feature>
<evidence type="ECO:0000256" key="5">
    <source>
        <dbReference type="SAM" id="MobiDB-lite"/>
    </source>
</evidence>